<dbReference type="GO" id="GO:0000271">
    <property type="term" value="P:polysaccharide biosynthetic process"/>
    <property type="evidence" value="ECO:0007669"/>
    <property type="project" value="TreeGrafter"/>
</dbReference>
<keyword evidence="1" id="KW-1133">Transmembrane helix</keyword>
<dbReference type="GO" id="GO:0016020">
    <property type="term" value="C:membrane"/>
    <property type="evidence" value="ECO:0007669"/>
    <property type="project" value="TreeGrafter"/>
</dbReference>
<evidence type="ECO:0000313" key="4">
    <source>
        <dbReference type="Proteomes" id="UP000287188"/>
    </source>
</evidence>
<feature type="transmembrane region" description="Helical" evidence="1">
    <location>
        <begin position="390"/>
        <end position="408"/>
    </location>
</feature>
<feature type="transmembrane region" description="Helical" evidence="1">
    <location>
        <begin position="349"/>
        <end position="370"/>
    </location>
</feature>
<dbReference type="InterPro" id="IPR002656">
    <property type="entry name" value="Acyl_transf_3_dom"/>
</dbReference>
<organism evidence="3 4">
    <name type="scientific">Dictyobacter kobayashii</name>
    <dbReference type="NCBI Taxonomy" id="2014872"/>
    <lineage>
        <taxon>Bacteria</taxon>
        <taxon>Bacillati</taxon>
        <taxon>Chloroflexota</taxon>
        <taxon>Ktedonobacteria</taxon>
        <taxon>Ktedonobacterales</taxon>
        <taxon>Dictyobacteraceae</taxon>
        <taxon>Dictyobacter</taxon>
    </lineage>
</organism>
<gene>
    <name evidence="3" type="ORF">KDK_31080</name>
</gene>
<comment type="caution">
    <text evidence="3">The sequence shown here is derived from an EMBL/GenBank/DDBJ whole genome shotgun (WGS) entry which is preliminary data.</text>
</comment>
<keyword evidence="1" id="KW-0472">Membrane</keyword>
<feature type="transmembrane region" description="Helical" evidence="1">
    <location>
        <begin position="97"/>
        <end position="115"/>
    </location>
</feature>
<dbReference type="PANTHER" id="PTHR23028">
    <property type="entry name" value="ACETYLTRANSFERASE"/>
    <property type="match status" value="1"/>
</dbReference>
<dbReference type="EMBL" id="BIFS01000001">
    <property type="protein sequence ID" value="GCE19308.1"/>
    <property type="molecule type" value="Genomic_DNA"/>
</dbReference>
<feature type="transmembrane region" description="Helical" evidence="1">
    <location>
        <begin position="53"/>
        <end position="76"/>
    </location>
</feature>
<sequence length="455" mass="52378">MDDGKHKNSIPVLDGVRGIACLSIITFHMNLIARFNGIWTPALDGPGAFASAASLFGEAGVILFFVLSGFLLFLPYCRAMLTDTPWPSVRRFYLRRAFRIFPGYYVALFLMLIFLSPEYLNWSHLHAVWLFITFRMDFPLTFQLVNAPFWTLALEFQYYLVLPWLALAIACLVRRGKQRGRLIKLAGCLLLLFVYGVGTRYWMIVLGGEGPLSQIFSPFWLEQLKLYSYGSVGKDYEVFASGMLVAGIYSYTHIIAPIGRLSHLIRRLSPFLFLLGLTLLYMISLWHFYLLFPGKTLHFLDPYKESLYYYKDIFQPLLYGISFALCIQGLLYGATWLKRPFEWGPLRWTGLISYSLYIWHYSICLLFIGYCLPRFQPLNWGQPALFTVDWLWILITAFPLSIVLYKVVEIPGMRLGEKICKRFERPKKYAPGTEEPLPAEVAARGHQSIAVDNKA</sequence>
<feature type="transmembrane region" description="Helical" evidence="1">
    <location>
        <begin position="12"/>
        <end position="33"/>
    </location>
</feature>
<name>A0A402AJF4_9CHLR</name>
<evidence type="ECO:0000256" key="1">
    <source>
        <dbReference type="SAM" id="Phobius"/>
    </source>
</evidence>
<reference evidence="4" key="1">
    <citation type="submission" date="2018-12" db="EMBL/GenBank/DDBJ databases">
        <title>Tengunoibacter tsumagoiensis gen. nov., sp. nov., Dictyobacter kobayashii sp. nov., D. alpinus sp. nov., and D. joshuensis sp. nov. and description of Dictyobacteraceae fam. nov. within the order Ktedonobacterales isolated from Tengu-no-mugimeshi.</title>
        <authorList>
            <person name="Wang C.M."/>
            <person name="Zheng Y."/>
            <person name="Sakai Y."/>
            <person name="Toyoda A."/>
            <person name="Minakuchi Y."/>
            <person name="Abe K."/>
            <person name="Yokota A."/>
            <person name="Yabe S."/>
        </authorList>
    </citation>
    <scope>NUCLEOTIDE SEQUENCE [LARGE SCALE GENOMIC DNA]</scope>
    <source>
        <strain evidence="4">Uno11</strain>
    </source>
</reference>
<dbReference type="GO" id="GO:0016747">
    <property type="term" value="F:acyltransferase activity, transferring groups other than amino-acyl groups"/>
    <property type="evidence" value="ECO:0007669"/>
    <property type="project" value="InterPro"/>
</dbReference>
<feature type="transmembrane region" description="Helical" evidence="1">
    <location>
        <begin position="238"/>
        <end position="259"/>
    </location>
</feature>
<feature type="domain" description="Acyltransferase 3" evidence="2">
    <location>
        <begin position="13"/>
        <end position="405"/>
    </location>
</feature>
<keyword evidence="1" id="KW-0812">Transmembrane</keyword>
<protein>
    <recommendedName>
        <fullName evidence="2">Acyltransferase 3 domain-containing protein</fullName>
    </recommendedName>
</protein>
<feature type="transmembrane region" description="Helical" evidence="1">
    <location>
        <begin position="317"/>
        <end position="337"/>
    </location>
</feature>
<dbReference type="InterPro" id="IPR050879">
    <property type="entry name" value="Acyltransferase_3"/>
</dbReference>
<dbReference type="AlphaFoldDB" id="A0A402AJF4"/>
<accession>A0A402AJF4</accession>
<keyword evidence="4" id="KW-1185">Reference proteome</keyword>
<feature type="transmembrane region" description="Helical" evidence="1">
    <location>
        <begin position="271"/>
        <end position="292"/>
    </location>
</feature>
<proteinExistence type="predicted"/>
<feature type="transmembrane region" description="Helical" evidence="1">
    <location>
        <begin position="156"/>
        <end position="173"/>
    </location>
</feature>
<dbReference type="Proteomes" id="UP000287188">
    <property type="component" value="Unassembled WGS sequence"/>
</dbReference>
<dbReference type="PANTHER" id="PTHR23028:SF53">
    <property type="entry name" value="ACYL_TRANSF_3 DOMAIN-CONTAINING PROTEIN"/>
    <property type="match status" value="1"/>
</dbReference>
<feature type="transmembrane region" description="Helical" evidence="1">
    <location>
        <begin position="185"/>
        <end position="203"/>
    </location>
</feature>
<evidence type="ECO:0000313" key="3">
    <source>
        <dbReference type="EMBL" id="GCE19308.1"/>
    </source>
</evidence>
<evidence type="ECO:0000259" key="2">
    <source>
        <dbReference type="Pfam" id="PF01757"/>
    </source>
</evidence>
<dbReference type="Pfam" id="PF01757">
    <property type="entry name" value="Acyl_transf_3"/>
    <property type="match status" value="1"/>
</dbReference>